<sequence length="78" mass="8635">MSQKLKRATIVDALHPEEAQTVDKSIGPQNNVKSTPSWKACSVGHVVLSLGLTSFRTTLKICVENIQGKQILQIWHPQ</sequence>
<keyword evidence="2" id="KW-1185">Reference proteome</keyword>
<accession>A0ABD0XIZ8</accession>
<dbReference type="Proteomes" id="UP001557470">
    <property type="component" value="Unassembled WGS sequence"/>
</dbReference>
<reference evidence="1 2" key="1">
    <citation type="submission" date="2024-06" db="EMBL/GenBank/DDBJ databases">
        <authorList>
            <person name="Pan Q."/>
            <person name="Wen M."/>
            <person name="Jouanno E."/>
            <person name="Zahm M."/>
            <person name="Klopp C."/>
            <person name="Cabau C."/>
            <person name="Louis A."/>
            <person name="Berthelot C."/>
            <person name="Parey E."/>
            <person name="Roest Crollius H."/>
            <person name="Montfort J."/>
            <person name="Robinson-Rechavi M."/>
            <person name="Bouchez O."/>
            <person name="Lampietro C."/>
            <person name="Lopez Roques C."/>
            <person name="Donnadieu C."/>
            <person name="Postlethwait J."/>
            <person name="Bobe J."/>
            <person name="Verreycken H."/>
            <person name="Guiguen Y."/>
        </authorList>
    </citation>
    <scope>NUCLEOTIDE SEQUENCE [LARGE SCALE GENOMIC DNA]</scope>
    <source>
        <strain evidence="1">Up_M1</strain>
        <tissue evidence="1">Testis</tissue>
    </source>
</reference>
<gene>
    <name evidence="1" type="ORF">UPYG_G00156880</name>
</gene>
<dbReference type="EMBL" id="JAGEUA010000004">
    <property type="protein sequence ID" value="KAL0985438.1"/>
    <property type="molecule type" value="Genomic_DNA"/>
</dbReference>
<evidence type="ECO:0000313" key="1">
    <source>
        <dbReference type="EMBL" id="KAL0985438.1"/>
    </source>
</evidence>
<proteinExistence type="predicted"/>
<comment type="caution">
    <text evidence="1">The sequence shown here is derived from an EMBL/GenBank/DDBJ whole genome shotgun (WGS) entry which is preliminary data.</text>
</comment>
<evidence type="ECO:0000313" key="2">
    <source>
        <dbReference type="Proteomes" id="UP001557470"/>
    </source>
</evidence>
<protein>
    <submittedName>
        <fullName evidence="1">Uncharacterized protein</fullName>
    </submittedName>
</protein>
<name>A0ABD0XIZ8_UMBPY</name>
<dbReference type="AlphaFoldDB" id="A0ABD0XIZ8"/>
<organism evidence="1 2">
    <name type="scientific">Umbra pygmaea</name>
    <name type="common">Eastern mudminnow</name>
    <dbReference type="NCBI Taxonomy" id="75934"/>
    <lineage>
        <taxon>Eukaryota</taxon>
        <taxon>Metazoa</taxon>
        <taxon>Chordata</taxon>
        <taxon>Craniata</taxon>
        <taxon>Vertebrata</taxon>
        <taxon>Euteleostomi</taxon>
        <taxon>Actinopterygii</taxon>
        <taxon>Neopterygii</taxon>
        <taxon>Teleostei</taxon>
        <taxon>Protacanthopterygii</taxon>
        <taxon>Esociformes</taxon>
        <taxon>Umbridae</taxon>
        <taxon>Umbra</taxon>
    </lineage>
</organism>